<comment type="caution">
    <text evidence="1">The sequence shown here is derived from an EMBL/GenBank/DDBJ whole genome shotgun (WGS) entry which is preliminary data.</text>
</comment>
<accession>A0ACC2JRF2</accession>
<name>A0ACC2JRF2_9PEZI</name>
<gene>
    <name evidence="1" type="ORF">O1611_g3544</name>
</gene>
<evidence type="ECO:0000313" key="1">
    <source>
        <dbReference type="EMBL" id="KAJ8130085.1"/>
    </source>
</evidence>
<dbReference type="Proteomes" id="UP001153332">
    <property type="component" value="Unassembled WGS sequence"/>
</dbReference>
<organism evidence="1 2">
    <name type="scientific">Lasiodiplodia mahajangana</name>
    <dbReference type="NCBI Taxonomy" id="1108764"/>
    <lineage>
        <taxon>Eukaryota</taxon>
        <taxon>Fungi</taxon>
        <taxon>Dikarya</taxon>
        <taxon>Ascomycota</taxon>
        <taxon>Pezizomycotina</taxon>
        <taxon>Dothideomycetes</taxon>
        <taxon>Dothideomycetes incertae sedis</taxon>
        <taxon>Botryosphaeriales</taxon>
        <taxon>Botryosphaeriaceae</taxon>
        <taxon>Lasiodiplodia</taxon>
    </lineage>
</organism>
<protein>
    <submittedName>
        <fullName evidence="1">Uncharacterized protein</fullName>
    </submittedName>
</protein>
<evidence type="ECO:0000313" key="2">
    <source>
        <dbReference type="Proteomes" id="UP001153332"/>
    </source>
</evidence>
<dbReference type="EMBL" id="JAPUUL010000584">
    <property type="protein sequence ID" value="KAJ8130085.1"/>
    <property type="molecule type" value="Genomic_DNA"/>
</dbReference>
<keyword evidence="2" id="KW-1185">Reference proteome</keyword>
<sequence>MWLTRALPADSRWHIVVFGGDIKDGDAAKRLQKLASDLEALVRAFTPSESDPDSLFNIILVLSSKRADVELGEIPEIFTPVADILKVFVDDEGYDGTHGHAYDAYGIEPSQGALIIIRPDQYISRIGPLNDVEGVESFFTGFLRKFNL</sequence>
<proteinExistence type="predicted"/>
<reference evidence="1" key="1">
    <citation type="submission" date="2022-12" db="EMBL/GenBank/DDBJ databases">
        <title>Genome Sequence of Lasiodiplodia mahajangana.</title>
        <authorList>
            <person name="Buettner E."/>
        </authorList>
    </citation>
    <scope>NUCLEOTIDE SEQUENCE</scope>
    <source>
        <strain evidence="1">VT137</strain>
    </source>
</reference>